<dbReference type="EC" id="2.7.4.3" evidence="5 7"/>
<keyword evidence="2 5" id="KW-0545">Nucleotide biosynthesis</keyword>
<feature type="binding site" evidence="5">
    <location>
        <position position="157"/>
    </location>
    <ligand>
        <name>AMP</name>
        <dbReference type="ChEBI" id="CHEBI:456215"/>
    </ligand>
</feature>
<keyword evidence="5 7" id="KW-0067">ATP-binding</keyword>
<keyword evidence="5" id="KW-0479">Metal-binding</keyword>
<organism evidence="9">
    <name type="scientific">candidate division WOR-3 bacterium</name>
    <dbReference type="NCBI Taxonomy" id="2052148"/>
    <lineage>
        <taxon>Bacteria</taxon>
        <taxon>Bacteria division WOR-3</taxon>
    </lineage>
</organism>
<dbReference type="PANTHER" id="PTHR23359">
    <property type="entry name" value="NUCLEOTIDE KINASE"/>
    <property type="match status" value="1"/>
</dbReference>
<comment type="catalytic activity">
    <reaction evidence="5 7">
        <text>AMP + ATP = 2 ADP</text>
        <dbReference type="Rhea" id="RHEA:12973"/>
        <dbReference type="ChEBI" id="CHEBI:30616"/>
        <dbReference type="ChEBI" id="CHEBI:456215"/>
        <dbReference type="ChEBI" id="CHEBI:456216"/>
        <dbReference type="EC" id="2.7.4.3"/>
    </reaction>
</comment>
<comment type="subunit">
    <text evidence="5 7">Monomer.</text>
</comment>
<keyword evidence="5" id="KW-0862">Zinc</keyword>
<dbReference type="InterPro" id="IPR033690">
    <property type="entry name" value="Adenylat_kinase_CS"/>
</dbReference>
<evidence type="ECO:0000256" key="6">
    <source>
        <dbReference type="RuleBase" id="RU003330"/>
    </source>
</evidence>
<dbReference type="NCBIfam" id="NF011100">
    <property type="entry name" value="PRK14527.1"/>
    <property type="match status" value="1"/>
</dbReference>
<evidence type="ECO:0000256" key="7">
    <source>
        <dbReference type="RuleBase" id="RU003331"/>
    </source>
</evidence>
<dbReference type="EMBL" id="DRDR01000006">
    <property type="protein sequence ID" value="HDL59845.1"/>
    <property type="molecule type" value="Genomic_DNA"/>
</dbReference>
<feature type="binding site" evidence="5">
    <location>
        <position position="124"/>
    </location>
    <ligand>
        <name>ATP</name>
        <dbReference type="ChEBI" id="CHEBI:30616"/>
    </ligand>
</feature>
<dbReference type="GO" id="GO:0005737">
    <property type="term" value="C:cytoplasm"/>
    <property type="evidence" value="ECO:0007669"/>
    <property type="project" value="UniProtKB-SubCell"/>
</dbReference>
<feature type="binding site" evidence="5">
    <location>
        <begin position="10"/>
        <end position="15"/>
    </location>
    <ligand>
        <name>ATP</name>
        <dbReference type="ChEBI" id="CHEBI:30616"/>
    </ligand>
</feature>
<feature type="binding site" evidence="5">
    <location>
        <begin position="82"/>
        <end position="85"/>
    </location>
    <ligand>
        <name>AMP</name>
        <dbReference type="ChEBI" id="CHEBI:456215"/>
    </ligand>
</feature>
<comment type="domain">
    <text evidence="5">Consists of three domains, a large central CORE domain and two small peripheral domains, NMPbind and LID, which undergo movements during catalysis. The LID domain closes over the site of phosphoryl transfer upon ATP binding. Assembling and dissambling the active center during each catalytic cycle provides an effective means to prevent ATP hydrolysis. Some bacteria have evolved a zinc-coordinating structure that stabilizes the LID domain.</text>
</comment>
<feature type="region of interest" description="NMP" evidence="5">
    <location>
        <begin position="30"/>
        <end position="59"/>
    </location>
</feature>
<dbReference type="Pfam" id="PF05191">
    <property type="entry name" value="ADK_lid"/>
    <property type="match status" value="1"/>
</dbReference>
<dbReference type="NCBIfam" id="TIGR01351">
    <property type="entry name" value="adk"/>
    <property type="match status" value="1"/>
</dbReference>
<keyword evidence="5" id="KW-0963">Cytoplasm</keyword>
<dbReference type="HAMAP" id="MF_00235">
    <property type="entry name" value="Adenylate_kinase_Adk"/>
    <property type="match status" value="1"/>
</dbReference>
<keyword evidence="1 5" id="KW-0808">Transferase</keyword>
<accession>A0A7V0Q610</accession>
<dbReference type="InterPro" id="IPR007862">
    <property type="entry name" value="Adenylate_kinase_lid-dom"/>
</dbReference>
<feature type="binding site" evidence="5">
    <location>
        <begin position="57"/>
        <end position="59"/>
    </location>
    <ligand>
        <name>AMP</name>
        <dbReference type="ChEBI" id="CHEBI:456215"/>
    </ligand>
</feature>
<dbReference type="GO" id="GO:0044209">
    <property type="term" value="P:AMP salvage"/>
    <property type="evidence" value="ECO:0007669"/>
    <property type="project" value="UniProtKB-UniRule"/>
</dbReference>
<feature type="binding site" evidence="5">
    <location>
        <position position="150"/>
    </location>
    <ligand>
        <name>Zn(2+)</name>
        <dbReference type="ChEBI" id="CHEBI:29105"/>
        <note>structural</note>
    </ligand>
</feature>
<comment type="subcellular location">
    <subcellularLocation>
        <location evidence="5 7">Cytoplasm</location>
    </subcellularLocation>
</comment>
<evidence type="ECO:0000256" key="3">
    <source>
        <dbReference type="ARBA" id="ARBA00022741"/>
    </source>
</evidence>
<reference evidence="9" key="1">
    <citation type="journal article" date="2020" name="mSystems">
        <title>Genome- and Community-Level Interaction Insights into Carbon Utilization and Element Cycling Functions of Hydrothermarchaeota in Hydrothermal Sediment.</title>
        <authorList>
            <person name="Zhou Z."/>
            <person name="Liu Y."/>
            <person name="Xu W."/>
            <person name="Pan J."/>
            <person name="Luo Z.H."/>
            <person name="Li M."/>
        </authorList>
    </citation>
    <scope>NUCLEOTIDE SEQUENCE [LARGE SCALE GENOMIC DNA]</scope>
    <source>
        <strain evidence="9">HyVt-28</strain>
    </source>
</reference>
<evidence type="ECO:0000256" key="1">
    <source>
        <dbReference type="ARBA" id="ARBA00022679"/>
    </source>
</evidence>
<feature type="binding site" evidence="5">
    <location>
        <begin position="133"/>
        <end position="134"/>
    </location>
    <ligand>
        <name>ATP</name>
        <dbReference type="ChEBI" id="CHEBI:30616"/>
    </ligand>
</feature>
<dbReference type="NCBIfam" id="NF001381">
    <property type="entry name" value="PRK00279.1-3"/>
    <property type="match status" value="1"/>
</dbReference>
<dbReference type="Gene3D" id="3.40.50.300">
    <property type="entry name" value="P-loop containing nucleotide triphosphate hydrolases"/>
    <property type="match status" value="1"/>
</dbReference>
<dbReference type="GO" id="GO:0008270">
    <property type="term" value="F:zinc ion binding"/>
    <property type="evidence" value="ECO:0007669"/>
    <property type="project" value="UniProtKB-UniRule"/>
</dbReference>
<dbReference type="InterPro" id="IPR013137">
    <property type="entry name" value="Znf_TFIIB"/>
</dbReference>
<comment type="similarity">
    <text evidence="5 6">Belongs to the adenylate kinase family.</text>
</comment>
<proteinExistence type="inferred from homology"/>
<gene>
    <name evidence="5" type="primary">adk</name>
    <name evidence="9" type="ORF">ENH14_00135</name>
</gene>
<evidence type="ECO:0000259" key="8">
    <source>
        <dbReference type="PROSITE" id="PS51134"/>
    </source>
</evidence>
<dbReference type="GO" id="GO:0005524">
    <property type="term" value="F:ATP binding"/>
    <property type="evidence" value="ECO:0007669"/>
    <property type="project" value="UniProtKB-UniRule"/>
</dbReference>
<feature type="domain" description="TFIIB-type" evidence="8">
    <location>
        <begin position="123"/>
        <end position="155"/>
    </location>
</feature>
<comment type="function">
    <text evidence="5">Catalyzes the reversible transfer of the terminal phosphate group between ATP and AMP. Plays an important role in cellular energy homeostasis and in adenine nucleotide metabolism.</text>
</comment>
<dbReference type="InterPro" id="IPR027417">
    <property type="entry name" value="P-loop_NTPase"/>
</dbReference>
<dbReference type="PRINTS" id="PR00094">
    <property type="entry name" value="ADENYLTKNASE"/>
</dbReference>
<dbReference type="GO" id="GO:0004017">
    <property type="term" value="F:AMP kinase activity"/>
    <property type="evidence" value="ECO:0007669"/>
    <property type="project" value="UniProtKB-UniRule"/>
</dbReference>
<feature type="binding site" evidence="5">
    <location>
        <position position="196"/>
    </location>
    <ligand>
        <name>ATP</name>
        <dbReference type="ChEBI" id="CHEBI:30616"/>
    </ligand>
</feature>
<dbReference type="Proteomes" id="UP000886381">
    <property type="component" value="Unassembled WGS sequence"/>
</dbReference>
<dbReference type="InterPro" id="IPR006259">
    <property type="entry name" value="Adenyl_kin_sub"/>
</dbReference>
<keyword evidence="4 5" id="KW-0418">Kinase</keyword>
<comment type="caution">
    <text evidence="9">The sequence shown here is derived from an EMBL/GenBank/DDBJ whole genome shotgun (WGS) entry which is preliminary data.</text>
</comment>
<name>A0A7V0Q610_UNCW3</name>
<dbReference type="CDD" id="cd01428">
    <property type="entry name" value="ADK"/>
    <property type="match status" value="1"/>
</dbReference>
<evidence type="ECO:0000313" key="9">
    <source>
        <dbReference type="EMBL" id="HDL59845.1"/>
    </source>
</evidence>
<feature type="binding site" evidence="5">
    <location>
        <position position="130"/>
    </location>
    <ligand>
        <name>Zn(2+)</name>
        <dbReference type="ChEBI" id="CHEBI:29105"/>
        <note>structural</note>
    </ligand>
</feature>
<dbReference type="InterPro" id="IPR000850">
    <property type="entry name" value="Adenylat/UMP-CMP_kin"/>
</dbReference>
<dbReference type="AlphaFoldDB" id="A0A7V0Q610"/>
<dbReference type="FunFam" id="3.40.50.300:FF:000106">
    <property type="entry name" value="Adenylate kinase mitochondrial"/>
    <property type="match status" value="1"/>
</dbReference>
<feature type="binding site" evidence="5">
    <location>
        <position position="147"/>
    </location>
    <ligand>
        <name>Zn(2+)</name>
        <dbReference type="ChEBI" id="CHEBI:29105"/>
        <note>structural</note>
    </ligand>
</feature>
<dbReference type="NCBIfam" id="NF001380">
    <property type="entry name" value="PRK00279.1-2"/>
    <property type="match status" value="1"/>
</dbReference>
<feature type="binding site" evidence="5">
    <location>
        <position position="31"/>
    </location>
    <ligand>
        <name>AMP</name>
        <dbReference type="ChEBI" id="CHEBI:456215"/>
    </ligand>
</feature>
<evidence type="ECO:0000256" key="5">
    <source>
        <dbReference type="HAMAP-Rule" id="MF_00235"/>
    </source>
</evidence>
<feature type="binding site" evidence="5">
    <location>
        <position position="36"/>
    </location>
    <ligand>
        <name>AMP</name>
        <dbReference type="ChEBI" id="CHEBI:456215"/>
    </ligand>
</feature>
<keyword evidence="3 5" id="KW-0547">Nucleotide-binding</keyword>
<protein>
    <recommendedName>
        <fullName evidence="5 7">Adenylate kinase</fullName>
        <shortName evidence="5">AK</shortName>
        <ecNumber evidence="5 7">2.7.4.3</ecNumber>
    </recommendedName>
    <alternativeName>
        <fullName evidence="5">ATP-AMP transphosphorylase</fullName>
    </alternativeName>
    <alternativeName>
        <fullName evidence="5">ATP:AMP phosphotransferase</fullName>
    </alternativeName>
    <alternativeName>
        <fullName evidence="5">Adenylate monophosphate kinase</fullName>
    </alternativeName>
</protein>
<evidence type="ECO:0000256" key="4">
    <source>
        <dbReference type="ARBA" id="ARBA00022777"/>
    </source>
</evidence>
<feature type="region of interest" description="LID" evidence="5">
    <location>
        <begin position="123"/>
        <end position="160"/>
    </location>
</feature>
<dbReference type="SUPFAM" id="SSF52540">
    <property type="entry name" value="P-loop containing nucleoside triphosphate hydrolases"/>
    <property type="match status" value="1"/>
</dbReference>
<dbReference type="PROSITE" id="PS00113">
    <property type="entry name" value="ADENYLATE_KINASE"/>
    <property type="match status" value="1"/>
</dbReference>
<feature type="binding site" evidence="5">
    <location>
        <position position="168"/>
    </location>
    <ligand>
        <name>AMP</name>
        <dbReference type="ChEBI" id="CHEBI:456215"/>
    </ligand>
</feature>
<feature type="binding site" evidence="5">
    <location>
        <position position="89"/>
    </location>
    <ligand>
        <name>AMP</name>
        <dbReference type="ChEBI" id="CHEBI:456215"/>
    </ligand>
</feature>
<feature type="binding site" evidence="5">
    <location>
        <position position="127"/>
    </location>
    <ligand>
        <name>Zn(2+)</name>
        <dbReference type="ChEBI" id="CHEBI:29105"/>
        <note>structural</note>
    </ligand>
</feature>
<dbReference type="UniPathway" id="UPA00588">
    <property type="reaction ID" value="UER00649"/>
</dbReference>
<dbReference type="Pfam" id="PF00406">
    <property type="entry name" value="ADK"/>
    <property type="match status" value="1"/>
</dbReference>
<comment type="pathway">
    <text evidence="5">Purine metabolism; AMP biosynthesis via salvage pathway; AMP from ADP: step 1/1.</text>
</comment>
<sequence length="214" mass="24299">MRLVFLGPPGAGKGTQADYLKEQYGIEKISTGDILREAVRNGTKLGKLAASYMEKGELVPDDIILSLVKERISKLENFVLDGFPRTIIQAEGLDNILRELKKDLKAVIYFDIDDEKVIKRLTSRRVCPRCGAVYNLITNPPKNDEVCDYCGTALERRKDDNEATVRNRLQVYKRDTLPLVDFYEKKGLLKKIDADRPPEEVLRSILGLLRNDIC</sequence>
<evidence type="ECO:0000256" key="2">
    <source>
        <dbReference type="ARBA" id="ARBA00022727"/>
    </source>
</evidence>
<dbReference type="PROSITE" id="PS51134">
    <property type="entry name" value="ZF_TFIIB"/>
    <property type="match status" value="1"/>
</dbReference>